<dbReference type="Proteomes" id="UP000186106">
    <property type="component" value="Unassembled WGS sequence"/>
</dbReference>
<protein>
    <submittedName>
        <fullName evidence="1">Uncharacterized protein</fullName>
    </submittedName>
</protein>
<dbReference type="RefSeq" id="WP_123867307.1">
    <property type="nucleotide sequence ID" value="NZ_CP033926.1"/>
</dbReference>
<reference evidence="1 2" key="1">
    <citation type="submission" date="2017-01" db="EMBL/GenBank/DDBJ databases">
        <authorList>
            <person name="Mah S.A."/>
            <person name="Swanson W.J."/>
            <person name="Moy G.W."/>
            <person name="Vacquier V.D."/>
        </authorList>
    </citation>
    <scope>NUCLEOTIDE SEQUENCE [LARGE SCALE GENOMIC DNA]</scope>
    <source>
        <strain evidence="1 2">DSM 16927</strain>
    </source>
</reference>
<dbReference type="AlphaFoldDB" id="A0A1N7I3A5"/>
<sequence>MKYSFYTVMMLLSLISCGNNDNIIDDPRPIDHEIRNFEFRNYTVKNTVLYKGSSGQKSTPEESYLKNYWSSYQQPTWKIIGLDLKHNSIKLISGTSANASYPIKIINDSVLINENGIKPNYLGDFNKETSTFTLKRTFRYIKKAPRDHGALFINQNTDFGITQYENVFGTVFSSPSEMTEADDTILWSNIEYHYKSL</sequence>
<evidence type="ECO:0000313" key="2">
    <source>
        <dbReference type="Proteomes" id="UP000186106"/>
    </source>
</evidence>
<organism evidence="1 2">
    <name type="scientific">Chryseobacterium joostei</name>
    <dbReference type="NCBI Taxonomy" id="112234"/>
    <lineage>
        <taxon>Bacteria</taxon>
        <taxon>Pseudomonadati</taxon>
        <taxon>Bacteroidota</taxon>
        <taxon>Flavobacteriia</taxon>
        <taxon>Flavobacteriales</taxon>
        <taxon>Weeksellaceae</taxon>
        <taxon>Chryseobacterium group</taxon>
        <taxon>Chryseobacterium</taxon>
    </lineage>
</organism>
<dbReference type="PROSITE" id="PS51257">
    <property type="entry name" value="PROKAR_LIPOPROTEIN"/>
    <property type="match status" value="1"/>
</dbReference>
<gene>
    <name evidence="1" type="ORF">SAMN05421768_102424</name>
</gene>
<dbReference type="EMBL" id="FTNZ01000002">
    <property type="protein sequence ID" value="SIS31553.1"/>
    <property type="molecule type" value="Genomic_DNA"/>
</dbReference>
<evidence type="ECO:0000313" key="1">
    <source>
        <dbReference type="EMBL" id="SIS31553.1"/>
    </source>
</evidence>
<proteinExistence type="predicted"/>
<accession>A0A1N7I3A5</accession>
<name>A0A1N7I3A5_9FLAO</name>
<dbReference type="OrthoDB" id="1244261at2"/>